<feature type="transmembrane region" description="Helical" evidence="1">
    <location>
        <begin position="218"/>
        <end position="238"/>
    </location>
</feature>
<dbReference type="Proteomes" id="UP000559256">
    <property type="component" value="Unassembled WGS sequence"/>
</dbReference>
<evidence type="ECO:0000256" key="1">
    <source>
        <dbReference type="SAM" id="Phobius"/>
    </source>
</evidence>
<gene>
    <name evidence="3" type="ORF">D9758_008554</name>
</gene>
<proteinExistence type="predicted"/>
<dbReference type="AlphaFoldDB" id="A0A8H5G5S8"/>
<evidence type="ECO:0000313" key="4">
    <source>
        <dbReference type="Proteomes" id="UP000559256"/>
    </source>
</evidence>
<dbReference type="OrthoDB" id="3242376at2759"/>
<keyword evidence="1" id="KW-1133">Transmembrane helix</keyword>
<name>A0A8H5G5S8_9AGAR</name>
<dbReference type="EMBL" id="JAACJM010000048">
    <property type="protein sequence ID" value="KAF5358756.1"/>
    <property type="molecule type" value="Genomic_DNA"/>
</dbReference>
<dbReference type="InterPro" id="IPR045340">
    <property type="entry name" value="DUF6533"/>
</dbReference>
<reference evidence="3 4" key="1">
    <citation type="journal article" date="2020" name="ISME J.">
        <title>Uncovering the hidden diversity of litter-decomposition mechanisms in mushroom-forming fungi.</title>
        <authorList>
            <person name="Floudas D."/>
            <person name="Bentzer J."/>
            <person name="Ahren D."/>
            <person name="Johansson T."/>
            <person name="Persson P."/>
            <person name="Tunlid A."/>
        </authorList>
    </citation>
    <scope>NUCLEOTIDE SEQUENCE [LARGE SCALE GENOMIC DNA]</scope>
    <source>
        <strain evidence="3 4">CBS 291.85</strain>
    </source>
</reference>
<dbReference type="Pfam" id="PF20151">
    <property type="entry name" value="DUF6533"/>
    <property type="match status" value="1"/>
</dbReference>
<keyword evidence="4" id="KW-1185">Reference proteome</keyword>
<evidence type="ECO:0000259" key="2">
    <source>
        <dbReference type="Pfam" id="PF20151"/>
    </source>
</evidence>
<comment type="caution">
    <text evidence="3">The sequence shown here is derived from an EMBL/GenBank/DDBJ whole genome shotgun (WGS) entry which is preliminary data.</text>
</comment>
<protein>
    <recommendedName>
        <fullName evidence="2">DUF6533 domain-containing protein</fullName>
    </recommendedName>
</protein>
<accession>A0A8H5G5S8</accession>
<evidence type="ECO:0000313" key="3">
    <source>
        <dbReference type="EMBL" id="KAF5358756.1"/>
    </source>
</evidence>
<keyword evidence="1" id="KW-0812">Transmembrane</keyword>
<organism evidence="3 4">
    <name type="scientific">Tetrapyrgos nigripes</name>
    <dbReference type="NCBI Taxonomy" id="182062"/>
    <lineage>
        <taxon>Eukaryota</taxon>
        <taxon>Fungi</taxon>
        <taxon>Dikarya</taxon>
        <taxon>Basidiomycota</taxon>
        <taxon>Agaricomycotina</taxon>
        <taxon>Agaricomycetes</taxon>
        <taxon>Agaricomycetidae</taxon>
        <taxon>Agaricales</taxon>
        <taxon>Marasmiineae</taxon>
        <taxon>Marasmiaceae</taxon>
        <taxon>Tetrapyrgos</taxon>
    </lineage>
</organism>
<feature type="domain" description="DUF6533" evidence="2">
    <location>
        <begin position="17"/>
        <end position="62"/>
    </location>
</feature>
<sequence>MSESLATADLRLKAALYFQLSAFVMVVYDHFLTLEEEVTYIWGQKLNVATLLFFLNRYVTPLEFIVVLLSIKGIGHRSCAQFVAFEGAGTTALVTSKLLLGVELHELLTHSNSCRTCDDSEGLRIIWTTETAAHILTAAVGWTSNHFVDWHSIGICCASPSPASRFVFITARTRPLFPSLWVAPLILDSIIFLLTIYRTRRYLSQNVSTAYILMRDGTMYFLFIFIANASNVLIYYTAADDLKAFGASFSQLITSLMISRLILNLRQPRDGWENPLTRSRAKLNDDHGEVGVVATQFVSNAMDMMGSTFIDEQETFGAKRERFVRETIQQHSRTRPGTAGSIEAQEGRLHAEVIELHPRSRPSTADSAAGFFTR</sequence>
<feature type="transmembrane region" description="Helical" evidence="1">
    <location>
        <begin position="176"/>
        <end position="197"/>
    </location>
</feature>
<keyword evidence="1" id="KW-0472">Membrane</keyword>